<dbReference type="InterPro" id="IPR031734">
    <property type="entry name" value="MBF2"/>
</dbReference>
<feature type="signal peptide" evidence="1">
    <location>
        <begin position="1"/>
        <end position="26"/>
    </location>
</feature>
<feature type="chain" id="PRO_5008581423" evidence="1">
    <location>
        <begin position="27"/>
        <end position="124"/>
    </location>
</feature>
<protein>
    <submittedName>
        <fullName evidence="2">Uncharacterized protein</fullName>
    </submittedName>
</protein>
<organism evidence="2">
    <name type="scientific">Clastoptera arizonana</name>
    <name type="common">Arizona spittle bug</name>
    <dbReference type="NCBI Taxonomy" id="38151"/>
    <lineage>
        <taxon>Eukaryota</taxon>
        <taxon>Metazoa</taxon>
        <taxon>Ecdysozoa</taxon>
        <taxon>Arthropoda</taxon>
        <taxon>Hexapoda</taxon>
        <taxon>Insecta</taxon>
        <taxon>Pterygota</taxon>
        <taxon>Neoptera</taxon>
        <taxon>Paraneoptera</taxon>
        <taxon>Hemiptera</taxon>
        <taxon>Auchenorrhyncha</taxon>
        <taxon>Cercopoidea</taxon>
        <taxon>Clastopteridae</taxon>
        <taxon>Clastoptera</taxon>
    </lineage>
</organism>
<dbReference type="Pfam" id="PF15868">
    <property type="entry name" value="MBF2"/>
    <property type="match status" value="1"/>
</dbReference>
<sequence>SFYKMRSYLEISVVISLLAICVGGAALPGDYSEGKRVPGDQLLYGNRIVVAPTKDEVSTYFVSYPDVPFNGKITKITIKNTPNHPATVVLNSGGVGYNFATLKITAEKVGIGLDSMMKVYGLKD</sequence>
<keyword evidence="1" id="KW-0732">Signal</keyword>
<feature type="non-terminal residue" evidence="2">
    <location>
        <position position="1"/>
    </location>
</feature>
<proteinExistence type="predicted"/>
<reference evidence="2" key="1">
    <citation type="submission" date="2015-12" db="EMBL/GenBank/DDBJ databases">
        <title>De novo transcriptome assembly of four potential Pierce s Disease insect vectors from Arizona vineyards.</title>
        <authorList>
            <person name="Tassone E.E."/>
        </authorList>
    </citation>
    <scope>NUCLEOTIDE SEQUENCE</scope>
</reference>
<evidence type="ECO:0000313" key="2">
    <source>
        <dbReference type="EMBL" id="JAS25715.1"/>
    </source>
</evidence>
<gene>
    <name evidence="2" type="ORF">g.9097</name>
</gene>
<accession>A0A1B6DJA6</accession>
<dbReference type="AlphaFoldDB" id="A0A1B6DJA6"/>
<evidence type="ECO:0000256" key="1">
    <source>
        <dbReference type="SAM" id="SignalP"/>
    </source>
</evidence>
<name>A0A1B6DJA6_9HEMI</name>
<dbReference type="EMBL" id="GEDC01011583">
    <property type="protein sequence ID" value="JAS25715.1"/>
    <property type="molecule type" value="Transcribed_RNA"/>
</dbReference>